<evidence type="ECO:0000256" key="2">
    <source>
        <dbReference type="ARBA" id="ARBA00022692"/>
    </source>
</evidence>
<evidence type="ECO:0000313" key="7">
    <source>
        <dbReference type="EMBL" id="CAI5439414.1"/>
    </source>
</evidence>
<keyword evidence="8" id="KW-1185">Reference proteome</keyword>
<dbReference type="Proteomes" id="UP001152747">
    <property type="component" value="Unassembled WGS sequence"/>
</dbReference>
<keyword evidence="5" id="KW-0539">Nucleus</keyword>
<evidence type="ECO:0000256" key="3">
    <source>
        <dbReference type="ARBA" id="ARBA00022989"/>
    </source>
</evidence>
<evidence type="ECO:0000256" key="4">
    <source>
        <dbReference type="ARBA" id="ARBA00023136"/>
    </source>
</evidence>
<comment type="subcellular location">
    <subcellularLocation>
        <location evidence="6">Endomembrane system</location>
        <topology evidence="6">Single-pass membrane protein</topology>
    </subcellularLocation>
    <subcellularLocation>
        <location evidence="1">Nucleus membrane</location>
    </subcellularLocation>
</comment>
<evidence type="ECO:0000313" key="8">
    <source>
        <dbReference type="Proteomes" id="UP001152747"/>
    </source>
</evidence>
<keyword evidence="2" id="KW-0812">Transmembrane</keyword>
<sequence>MNLYPKAIITRSQNVDCNIVVTVFGWVGGVDKNVEKYTRIYQKKGYTTIQYTAAAIRIVPCMDENPNYKLVFHTISTNGVFTLCALDLQYPELRIFEKCEGMFFDSCPIHNNSDYLKVVKAYSLVMQHLYDSQNLNFFSRNFSKFWANASFIYDTVRDNTLIKIGYVSLENVSPFHYILHHPNLPKVISFVYSDADIVCDAEVIKSFEDTVRYRGRDVISTRFKDSLHVAHFPKYPKQYIGQIDEFMKRIEKKIEQPVQEEFLAKL</sequence>
<dbReference type="AlphaFoldDB" id="A0A9P1I897"/>
<proteinExistence type="predicted"/>
<protein>
    <submittedName>
        <fullName evidence="7">Uncharacterized protein</fullName>
    </submittedName>
</protein>
<evidence type="ECO:0000256" key="5">
    <source>
        <dbReference type="ARBA" id="ARBA00023242"/>
    </source>
</evidence>
<comment type="caution">
    <text evidence="7">The sequence shown here is derived from an EMBL/GenBank/DDBJ whole genome shotgun (WGS) entry which is preliminary data.</text>
</comment>
<keyword evidence="3" id="KW-1133">Transmembrane helix</keyword>
<evidence type="ECO:0000256" key="6">
    <source>
        <dbReference type="ARBA" id="ARBA00037847"/>
    </source>
</evidence>
<name>A0A9P1I897_9PELO</name>
<dbReference type="Pfam" id="PF05705">
    <property type="entry name" value="DUF829"/>
    <property type="match status" value="1"/>
</dbReference>
<accession>A0A9P1I897</accession>
<dbReference type="GO" id="GO:0031965">
    <property type="term" value="C:nuclear membrane"/>
    <property type="evidence" value="ECO:0007669"/>
    <property type="project" value="UniProtKB-SubCell"/>
</dbReference>
<reference evidence="7" key="1">
    <citation type="submission" date="2022-11" db="EMBL/GenBank/DDBJ databases">
        <authorList>
            <person name="Kikuchi T."/>
        </authorList>
    </citation>
    <scope>NUCLEOTIDE SEQUENCE</scope>
    <source>
        <strain evidence="7">PS1010</strain>
    </source>
</reference>
<organism evidence="7 8">
    <name type="scientific">Caenorhabditis angaria</name>
    <dbReference type="NCBI Taxonomy" id="860376"/>
    <lineage>
        <taxon>Eukaryota</taxon>
        <taxon>Metazoa</taxon>
        <taxon>Ecdysozoa</taxon>
        <taxon>Nematoda</taxon>
        <taxon>Chromadorea</taxon>
        <taxon>Rhabditida</taxon>
        <taxon>Rhabditina</taxon>
        <taxon>Rhabditomorpha</taxon>
        <taxon>Rhabditoidea</taxon>
        <taxon>Rhabditidae</taxon>
        <taxon>Peloderinae</taxon>
        <taxon>Caenorhabditis</taxon>
    </lineage>
</organism>
<dbReference type="OrthoDB" id="77878at2759"/>
<keyword evidence="4" id="KW-0472">Membrane</keyword>
<gene>
    <name evidence="7" type="ORF">CAMP_LOCUS2051</name>
</gene>
<evidence type="ECO:0000256" key="1">
    <source>
        <dbReference type="ARBA" id="ARBA00004126"/>
    </source>
</evidence>
<dbReference type="InterPro" id="IPR008547">
    <property type="entry name" value="DUF829_TMEM53"/>
</dbReference>
<dbReference type="EMBL" id="CANHGI010000001">
    <property type="protein sequence ID" value="CAI5439414.1"/>
    <property type="molecule type" value="Genomic_DNA"/>
</dbReference>
<dbReference type="PANTHER" id="PTHR12265">
    <property type="entry name" value="TRANSMEMBRANE PROTEIN 53"/>
    <property type="match status" value="1"/>
</dbReference>
<dbReference type="PANTHER" id="PTHR12265:SF30">
    <property type="entry name" value="TRANSMEMBRANE PROTEIN 53"/>
    <property type="match status" value="1"/>
</dbReference>